<dbReference type="RefSeq" id="WP_130855987.1">
    <property type="nucleotide sequence ID" value="NZ_JBHLWO010000002.1"/>
</dbReference>
<dbReference type="SUPFAM" id="SSF52317">
    <property type="entry name" value="Class I glutamine amidotransferase-like"/>
    <property type="match status" value="1"/>
</dbReference>
<name>A0ABV6HKG4_9SPHI</name>
<dbReference type="InterPro" id="IPR029062">
    <property type="entry name" value="Class_I_gatase-like"/>
</dbReference>
<evidence type="ECO:0000259" key="4">
    <source>
        <dbReference type="PROSITE" id="PS01124"/>
    </source>
</evidence>
<dbReference type="InterPro" id="IPR009057">
    <property type="entry name" value="Homeodomain-like_sf"/>
</dbReference>
<keyword evidence="6" id="KW-1185">Reference proteome</keyword>
<comment type="caution">
    <text evidence="5">The sequence shown here is derived from an EMBL/GenBank/DDBJ whole genome shotgun (WGS) entry which is preliminary data.</text>
</comment>
<organism evidence="5 6">
    <name type="scientific">Olivibacter oleidegradans</name>
    <dbReference type="NCBI Taxonomy" id="760123"/>
    <lineage>
        <taxon>Bacteria</taxon>
        <taxon>Pseudomonadati</taxon>
        <taxon>Bacteroidota</taxon>
        <taxon>Sphingobacteriia</taxon>
        <taxon>Sphingobacteriales</taxon>
        <taxon>Sphingobacteriaceae</taxon>
        <taxon>Olivibacter</taxon>
    </lineage>
</organism>
<dbReference type="InterPro" id="IPR002818">
    <property type="entry name" value="DJ-1/PfpI"/>
</dbReference>
<dbReference type="PANTHER" id="PTHR43130:SF3">
    <property type="entry name" value="HTH-TYPE TRANSCRIPTIONAL REGULATOR RV1931C"/>
    <property type="match status" value="1"/>
</dbReference>
<feature type="domain" description="HTH araC/xylS-type" evidence="4">
    <location>
        <begin position="221"/>
        <end position="319"/>
    </location>
</feature>
<dbReference type="Proteomes" id="UP001589774">
    <property type="component" value="Unassembled WGS sequence"/>
</dbReference>
<dbReference type="InterPro" id="IPR020449">
    <property type="entry name" value="Tscrpt_reg_AraC-type_HTH"/>
</dbReference>
<proteinExistence type="predicted"/>
<reference evidence="5 6" key="1">
    <citation type="submission" date="2024-09" db="EMBL/GenBank/DDBJ databases">
        <authorList>
            <person name="Sun Q."/>
            <person name="Mori K."/>
        </authorList>
    </citation>
    <scope>NUCLEOTIDE SEQUENCE [LARGE SCALE GENOMIC DNA]</scope>
    <source>
        <strain evidence="5 6">CCM 7765</strain>
    </source>
</reference>
<dbReference type="Pfam" id="PF01965">
    <property type="entry name" value="DJ-1_PfpI"/>
    <property type="match status" value="1"/>
</dbReference>
<dbReference type="PRINTS" id="PR00032">
    <property type="entry name" value="HTHARAC"/>
</dbReference>
<dbReference type="Gene3D" id="3.40.50.880">
    <property type="match status" value="1"/>
</dbReference>
<evidence type="ECO:0000313" key="5">
    <source>
        <dbReference type="EMBL" id="MFC0319384.1"/>
    </source>
</evidence>
<accession>A0ABV6HKG4</accession>
<evidence type="ECO:0000256" key="1">
    <source>
        <dbReference type="ARBA" id="ARBA00023015"/>
    </source>
</evidence>
<protein>
    <submittedName>
        <fullName evidence="5">GlxA family transcriptional regulator</fullName>
    </submittedName>
</protein>
<keyword evidence="3" id="KW-0804">Transcription</keyword>
<dbReference type="Gene3D" id="1.10.10.60">
    <property type="entry name" value="Homeodomain-like"/>
    <property type="match status" value="2"/>
</dbReference>
<dbReference type="PANTHER" id="PTHR43130">
    <property type="entry name" value="ARAC-FAMILY TRANSCRIPTIONAL REGULATOR"/>
    <property type="match status" value="1"/>
</dbReference>
<dbReference type="Pfam" id="PF12833">
    <property type="entry name" value="HTH_18"/>
    <property type="match status" value="1"/>
</dbReference>
<keyword evidence="2" id="KW-0238">DNA-binding</keyword>
<keyword evidence="1" id="KW-0805">Transcription regulation</keyword>
<gene>
    <name evidence="5" type="ORF">ACFFI0_13780</name>
</gene>
<dbReference type="PROSITE" id="PS01124">
    <property type="entry name" value="HTH_ARAC_FAMILY_2"/>
    <property type="match status" value="1"/>
</dbReference>
<sequence>MKHISLLNPIGETSLSSMEATYKMFSKINEALQSTGKEALFDIQIVGLSDEAVSSGRIFSIRSDTTIHQLKKTDLIVIPAIHGNMKDIVAVNREFVPWIQKQYQLGAEIASLCVGAFLLASTGLLNGRSCTTHWLSANEFSSMFPHVKLMPYKVITDERGIYTSGGAYSSLNLILYLVEKFAGREMAIRSSKMFEIDIERNNQSQFIIFQRQKDHEDLTVRRAQELIEENFRERITVEDLADKLATGRRNFERRFKKATGNTILEYIQRVRIEAAKLSFETSNENVNEVMYNVGYSDSKSFRTTFKRITGLSPTQYKSKYNRQIAV</sequence>
<evidence type="ECO:0000313" key="6">
    <source>
        <dbReference type="Proteomes" id="UP001589774"/>
    </source>
</evidence>
<evidence type="ECO:0000256" key="3">
    <source>
        <dbReference type="ARBA" id="ARBA00023163"/>
    </source>
</evidence>
<dbReference type="SMART" id="SM00342">
    <property type="entry name" value="HTH_ARAC"/>
    <property type="match status" value="1"/>
</dbReference>
<dbReference type="InterPro" id="IPR052158">
    <property type="entry name" value="INH-QAR"/>
</dbReference>
<dbReference type="InterPro" id="IPR018060">
    <property type="entry name" value="HTH_AraC"/>
</dbReference>
<dbReference type="EMBL" id="JBHLWO010000002">
    <property type="protein sequence ID" value="MFC0319384.1"/>
    <property type="molecule type" value="Genomic_DNA"/>
</dbReference>
<dbReference type="SUPFAM" id="SSF46689">
    <property type="entry name" value="Homeodomain-like"/>
    <property type="match status" value="2"/>
</dbReference>
<dbReference type="CDD" id="cd03138">
    <property type="entry name" value="GATase1_AraC_2"/>
    <property type="match status" value="1"/>
</dbReference>
<evidence type="ECO:0000256" key="2">
    <source>
        <dbReference type="ARBA" id="ARBA00023125"/>
    </source>
</evidence>